<comment type="similarity">
    <text evidence="9 11">Belongs to the TonB-dependent receptor family.</text>
</comment>
<dbReference type="OrthoDB" id="8727862at2"/>
<evidence type="ECO:0000256" key="8">
    <source>
        <dbReference type="ARBA" id="ARBA00023237"/>
    </source>
</evidence>
<dbReference type="InterPro" id="IPR000531">
    <property type="entry name" value="Beta-barrel_TonB"/>
</dbReference>
<dbReference type="GO" id="GO:0009279">
    <property type="term" value="C:cell outer membrane"/>
    <property type="evidence" value="ECO:0007669"/>
    <property type="project" value="UniProtKB-SubCell"/>
</dbReference>
<evidence type="ECO:0000256" key="9">
    <source>
        <dbReference type="PROSITE-ProRule" id="PRU01360"/>
    </source>
</evidence>
<dbReference type="InterPro" id="IPR039426">
    <property type="entry name" value="TonB-dep_rcpt-like"/>
</dbReference>
<comment type="caution">
    <text evidence="15">The sequence shown here is derived from an EMBL/GenBank/DDBJ whole genome shotgun (WGS) entry which is preliminary data.</text>
</comment>
<dbReference type="EMBL" id="SMTF01000003">
    <property type="protein sequence ID" value="TDK26157.1"/>
    <property type="molecule type" value="Genomic_DNA"/>
</dbReference>
<dbReference type="Gene3D" id="2.40.170.20">
    <property type="entry name" value="TonB-dependent receptor, beta-barrel domain"/>
    <property type="match status" value="1"/>
</dbReference>
<feature type="region of interest" description="Disordered" evidence="12">
    <location>
        <begin position="1"/>
        <end position="25"/>
    </location>
</feature>
<evidence type="ECO:0000256" key="2">
    <source>
        <dbReference type="ARBA" id="ARBA00022448"/>
    </source>
</evidence>
<keyword evidence="6 11" id="KW-0798">TonB box</keyword>
<dbReference type="InterPro" id="IPR010104">
    <property type="entry name" value="TonB_rcpt_bac"/>
</dbReference>
<comment type="subcellular location">
    <subcellularLocation>
        <location evidence="1 9">Cell outer membrane</location>
        <topology evidence="1 9">Multi-pass membrane protein</topology>
    </subcellularLocation>
</comment>
<dbReference type="SUPFAM" id="SSF56935">
    <property type="entry name" value="Porins"/>
    <property type="match status" value="1"/>
</dbReference>
<name>A0A4R5TY60_9GAMM</name>
<evidence type="ECO:0000313" key="15">
    <source>
        <dbReference type="EMBL" id="TDK26157.1"/>
    </source>
</evidence>
<reference evidence="15 16" key="1">
    <citation type="submission" date="2019-03" db="EMBL/GenBank/DDBJ databases">
        <title>Luteimonas zhaokaii sp.nov., isolated from the rectal contents of Plateau pika in Yushu, Qinghai Province, China.</title>
        <authorList>
            <person name="Zhang G."/>
        </authorList>
    </citation>
    <scope>NUCLEOTIDE SEQUENCE [LARGE SCALE GENOMIC DNA]</scope>
    <source>
        <strain evidence="15 16">B9</strain>
    </source>
</reference>
<evidence type="ECO:0000259" key="13">
    <source>
        <dbReference type="Pfam" id="PF00593"/>
    </source>
</evidence>
<dbReference type="InterPro" id="IPR010917">
    <property type="entry name" value="TonB_rcpt_CS"/>
</dbReference>
<dbReference type="AlphaFoldDB" id="A0A4R5TY60"/>
<dbReference type="Gene3D" id="2.170.130.10">
    <property type="entry name" value="TonB-dependent receptor, plug domain"/>
    <property type="match status" value="1"/>
</dbReference>
<feature type="short sequence motif" description="TonB C-terminal box" evidence="10">
    <location>
        <begin position="951"/>
        <end position="968"/>
    </location>
</feature>
<dbReference type="InterPro" id="IPR008969">
    <property type="entry name" value="CarboxyPept-like_regulatory"/>
</dbReference>
<dbReference type="InterPro" id="IPR037066">
    <property type="entry name" value="Plug_dom_sf"/>
</dbReference>
<dbReference type="PROSITE" id="PS52016">
    <property type="entry name" value="TONB_DEPENDENT_REC_3"/>
    <property type="match status" value="1"/>
</dbReference>
<keyword evidence="4 9" id="KW-0812">Transmembrane</keyword>
<dbReference type="CDD" id="cd01347">
    <property type="entry name" value="ligand_gated_channel"/>
    <property type="match status" value="1"/>
</dbReference>
<dbReference type="Pfam" id="PF07715">
    <property type="entry name" value="Plug"/>
    <property type="match status" value="1"/>
</dbReference>
<keyword evidence="8 9" id="KW-0998">Cell outer membrane</keyword>
<keyword evidence="7 9" id="KW-0472">Membrane</keyword>
<organism evidence="15 16">
    <name type="scientific">Luteimonas aestuarii</name>
    <dbReference type="NCBI Taxonomy" id="453837"/>
    <lineage>
        <taxon>Bacteria</taxon>
        <taxon>Pseudomonadati</taxon>
        <taxon>Pseudomonadota</taxon>
        <taxon>Gammaproteobacteria</taxon>
        <taxon>Lysobacterales</taxon>
        <taxon>Lysobacteraceae</taxon>
        <taxon>Luteimonas</taxon>
    </lineage>
</organism>
<evidence type="ECO:0000259" key="14">
    <source>
        <dbReference type="Pfam" id="PF07715"/>
    </source>
</evidence>
<evidence type="ECO:0000256" key="5">
    <source>
        <dbReference type="ARBA" id="ARBA00022729"/>
    </source>
</evidence>
<dbReference type="Proteomes" id="UP000294796">
    <property type="component" value="Unassembled WGS sequence"/>
</dbReference>
<dbReference type="InterPro" id="IPR036942">
    <property type="entry name" value="Beta-barrel_TonB_sf"/>
</dbReference>
<keyword evidence="16" id="KW-1185">Reference proteome</keyword>
<keyword evidence="5" id="KW-0732">Signal</keyword>
<dbReference type="PROSITE" id="PS01156">
    <property type="entry name" value="TONB_DEPENDENT_REC_2"/>
    <property type="match status" value="1"/>
</dbReference>
<gene>
    <name evidence="15" type="ORF">E2F46_06050</name>
</gene>
<keyword evidence="15" id="KW-0675">Receptor</keyword>
<dbReference type="PANTHER" id="PTHR40980">
    <property type="entry name" value="PLUG DOMAIN-CONTAINING PROTEIN"/>
    <property type="match status" value="1"/>
</dbReference>
<evidence type="ECO:0000256" key="4">
    <source>
        <dbReference type="ARBA" id="ARBA00022692"/>
    </source>
</evidence>
<dbReference type="Pfam" id="PF00593">
    <property type="entry name" value="TonB_dep_Rec_b-barrel"/>
    <property type="match status" value="1"/>
</dbReference>
<evidence type="ECO:0000256" key="6">
    <source>
        <dbReference type="ARBA" id="ARBA00023077"/>
    </source>
</evidence>
<feature type="domain" description="TonB-dependent receptor plug" evidence="14">
    <location>
        <begin position="172"/>
        <end position="274"/>
    </location>
</feature>
<evidence type="ECO:0000256" key="10">
    <source>
        <dbReference type="PROSITE-ProRule" id="PRU10144"/>
    </source>
</evidence>
<evidence type="ECO:0000256" key="7">
    <source>
        <dbReference type="ARBA" id="ARBA00023136"/>
    </source>
</evidence>
<sequence length="968" mass="108174">MTKTFAMSRPAGCRHPFSHRSPDPMNPRTSAIAAAIATVLAMSTHAPAHAQAQAASVVADAAAGTVIGRVKESTRGVYLDGARVTLNGYQAITQRDGGFRITGVAPGRYTLQVDYIGYETQDVEVVVGESRGATVEVTLRSTVAVGDAADLDRVNVRGSRDAQALALNQQRTSVNYMNVVSADLLGQFPDNNIAESTQRIPGVSIERDQGEGRYVTVRGAPKEFTTVSIDGVQLANPDSTTRGVELDTIPSDVIAALEVTKAITPDMDGDAIAGNINIRTQSALDRDGMTLRASAAMGRFELGDGDNERYNATIGNRFGADGNIGVLFSGSHSRQGRFTDNVETIYTRFDDGRIMPTTVEIKDYEGTRTRTGITGRFDFRIDPGNLVYLVASDARFKDREFRDNLIIEMDQHTADSTQTIGNVRATFDKELRERTYDKTIRTYNFGGEHFVGDDWRFDWQASQSKATKETTPRDQYIFRSTVRPRMDYDYTDYDFPTWTIQGRPDAPATGVNLPEEWFGFRRLNQRYEYGEETEKGFRVDAERSQSFLGDSGTVKFGLRARLRDKSFDDERRRNGNAADFAALGITMSDMLCSDLGPSNNFDYFLAGRRFCRDIFNRYAGPLQASANHQRLVPDSITGDYSASEDVHAGYVRFDANWDKLTMVAGLRYERTSTEGNATSYLVPENEDPIITPQSSSRDYGNLLPSVHLRYEMTPDSIFRASYSTAINRPDFMQTAPYTLFNEEDSEVSQGNPDVREAYAHSLDVSYERYLRPLGLVSVAAFYKRINDPLFIATRDTTLDDYGDVQLIRAENGEKGRVQGVELAWQQTFDFLPAPFDGLGIYTNYTYADSSAELPFGEGSTMLPGTSRTNYNVALAYDKYGLNARLAYNHRSKFIQSFDIDSPELDVYWGDRSSLDFTISYALTRNFRLFGEVNNITDTRQVRFQGERSRVLELEGFGRSWLAGVRYEF</sequence>
<proteinExistence type="inferred from homology"/>
<accession>A0A4R5TY60</accession>
<protein>
    <submittedName>
        <fullName evidence="15">TonB-dependent receptor</fullName>
    </submittedName>
</protein>
<dbReference type="Pfam" id="PF13620">
    <property type="entry name" value="CarboxypepD_reg"/>
    <property type="match status" value="1"/>
</dbReference>
<dbReference type="InterPro" id="IPR012910">
    <property type="entry name" value="Plug_dom"/>
</dbReference>
<dbReference type="PANTHER" id="PTHR40980:SF4">
    <property type="entry name" value="TONB-DEPENDENT RECEPTOR-LIKE BETA-BARREL DOMAIN-CONTAINING PROTEIN"/>
    <property type="match status" value="1"/>
</dbReference>
<evidence type="ECO:0000313" key="16">
    <source>
        <dbReference type="Proteomes" id="UP000294796"/>
    </source>
</evidence>
<dbReference type="SUPFAM" id="SSF49464">
    <property type="entry name" value="Carboxypeptidase regulatory domain-like"/>
    <property type="match status" value="1"/>
</dbReference>
<evidence type="ECO:0000256" key="12">
    <source>
        <dbReference type="SAM" id="MobiDB-lite"/>
    </source>
</evidence>
<keyword evidence="3 9" id="KW-1134">Transmembrane beta strand</keyword>
<evidence type="ECO:0000256" key="11">
    <source>
        <dbReference type="RuleBase" id="RU003357"/>
    </source>
</evidence>
<evidence type="ECO:0000256" key="1">
    <source>
        <dbReference type="ARBA" id="ARBA00004571"/>
    </source>
</evidence>
<dbReference type="NCBIfam" id="TIGR01782">
    <property type="entry name" value="TonB-Xanth-Caul"/>
    <property type="match status" value="1"/>
</dbReference>
<keyword evidence="2 9" id="KW-0813">Transport</keyword>
<feature type="domain" description="TonB-dependent receptor-like beta-barrel" evidence="13">
    <location>
        <begin position="488"/>
        <end position="935"/>
    </location>
</feature>
<evidence type="ECO:0000256" key="3">
    <source>
        <dbReference type="ARBA" id="ARBA00022452"/>
    </source>
</evidence>
<dbReference type="Gene3D" id="2.60.40.1120">
    <property type="entry name" value="Carboxypeptidase-like, regulatory domain"/>
    <property type="match status" value="1"/>
</dbReference>